<dbReference type="Pfam" id="PF00335">
    <property type="entry name" value="Tetraspanin"/>
    <property type="match status" value="1"/>
</dbReference>
<dbReference type="GO" id="GO:0016020">
    <property type="term" value="C:membrane"/>
    <property type="evidence" value="ECO:0007669"/>
    <property type="project" value="UniProtKB-SubCell"/>
</dbReference>
<keyword evidence="4 6" id="KW-0472">Membrane</keyword>
<reference evidence="7 8" key="1">
    <citation type="submission" date="2018-04" db="EMBL/GenBank/DDBJ databases">
        <title>The genome of golden apple snail Pomacea canaliculata provides insight into stress tolerance and invasive adaptation.</title>
        <authorList>
            <person name="Liu C."/>
            <person name="Liu B."/>
            <person name="Ren Y."/>
            <person name="Zhang Y."/>
            <person name="Wang H."/>
            <person name="Li S."/>
            <person name="Jiang F."/>
            <person name="Yin L."/>
            <person name="Zhang G."/>
            <person name="Qian W."/>
            <person name="Fan W."/>
        </authorList>
    </citation>
    <scope>NUCLEOTIDE SEQUENCE [LARGE SCALE GENOMIC DNA]</scope>
    <source>
        <strain evidence="7">SZHN2017</strain>
        <tissue evidence="7">Muscle</tissue>
    </source>
</reference>
<feature type="transmembrane region" description="Helical" evidence="6">
    <location>
        <begin position="60"/>
        <end position="79"/>
    </location>
</feature>
<evidence type="ECO:0000256" key="4">
    <source>
        <dbReference type="ARBA" id="ARBA00023136"/>
    </source>
</evidence>
<feature type="region of interest" description="Disordered" evidence="5">
    <location>
        <begin position="297"/>
        <end position="414"/>
    </location>
</feature>
<evidence type="ECO:0000256" key="6">
    <source>
        <dbReference type="SAM" id="Phobius"/>
    </source>
</evidence>
<gene>
    <name evidence="7" type="ORF">C0Q70_13838</name>
</gene>
<accession>A0A2T7NYC7</accession>
<dbReference type="AlphaFoldDB" id="A0A2T7NYC7"/>
<dbReference type="InterPro" id="IPR008952">
    <property type="entry name" value="Tetraspanin_EC2_sf"/>
</dbReference>
<dbReference type="OrthoDB" id="9836210at2759"/>
<dbReference type="EMBL" id="PZQS01000008">
    <property type="protein sequence ID" value="PVD26169.1"/>
    <property type="molecule type" value="Genomic_DNA"/>
</dbReference>
<evidence type="ECO:0000256" key="1">
    <source>
        <dbReference type="ARBA" id="ARBA00004141"/>
    </source>
</evidence>
<dbReference type="Gene3D" id="1.10.1450.10">
    <property type="entry name" value="Tetraspanin"/>
    <property type="match status" value="1"/>
</dbReference>
<feature type="compositionally biased region" description="Polar residues" evidence="5">
    <location>
        <begin position="310"/>
        <end position="319"/>
    </location>
</feature>
<dbReference type="InterPro" id="IPR018499">
    <property type="entry name" value="Tetraspanin/Peripherin"/>
</dbReference>
<organism evidence="7 8">
    <name type="scientific">Pomacea canaliculata</name>
    <name type="common">Golden apple snail</name>
    <dbReference type="NCBI Taxonomy" id="400727"/>
    <lineage>
        <taxon>Eukaryota</taxon>
        <taxon>Metazoa</taxon>
        <taxon>Spiralia</taxon>
        <taxon>Lophotrochozoa</taxon>
        <taxon>Mollusca</taxon>
        <taxon>Gastropoda</taxon>
        <taxon>Caenogastropoda</taxon>
        <taxon>Architaenioglossa</taxon>
        <taxon>Ampullarioidea</taxon>
        <taxon>Ampullariidae</taxon>
        <taxon>Pomacea</taxon>
    </lineage>
</organism>
<protein>
    <recommendedName>
        <fullName evidence="9">Tetraspanin</fullName>
    </recommendedName>
</protein>
<dbReference type="SUPFAM" id="SSF48652">
    <property type="entry name" value="Tetraspanin"/>
    <property type="match status" value="1"/>
</dbReference>
<evidence type="ECO:0000256" key="3">
    <source>
        <dbReference type="ARBA" id="ARBA00022989"/>
    </source>
</evidence>
<name>A0A2T7NYC7_POMCA</name>
<comment type="caution">
    <text evidence="7">The sequence shown here is derived from an EMBL/GenBank/DDBJ whole genome shotgun (WGS) entry which is preliminary data.</text>
</comment>
<keyword evidence="8" id="KW-1185">Reference proteome</keyword>
<sequence>MGGRCCTMSHAGRARLSSFATVHNLLTSFAGKVLVSWALFIKFGLESRVSPVLNNKGGALSYYLMALGSLIFFVQLVAIKAMEVIMVILHISGAILCIVHIKLVKDAFHTGVIAGIKLYRDKIDMKQAIDKIQLSFRCCGASSMEDWFKNSWVSLTYLNVKHPDVEKYLQNGEFIKDDAPFSCCDMTAPRPCVHHDVLNVSAHRFVGTRGTLYTEGCSYALITFWKTYVIYPTFVALIILIFMHLVSIILARLLQTSLDGALDADDPLGEGVAYCCYRSPCSILPSGDPSKVMAKKAAAAETSTEETDYTQDSFSSAATDSRGGDFADQWETQHPTGREPRERNSSRERTRQNDRREGKKKKGKKGKRDKRDKRGKKKGKKKKKPKRKKKKKKPRKMKKPKRPKKFKSKKTRRR</sequence>
<keyword evidence="2 6" id="KW-0812">Transmembrane</keyword>
<feature type="compositionally biased region" description="Basic residues" evidence="5">
    <location>
        <begin position="358"/>
        <end position="414"/>
    </location>
</feature>
<feature type="compositionally biased region" description="Basic and acidic residues" evidence="5">
    <location>
        <begin position="336"/>
        <end position="357"/>
    </location>
</feature>
<evidence type="ECO:0000313" key="7">
    <source>
        <dbReference type="EMBL" id="PVD26169.1"/>
    </source>
</evidence>
<evidence type="ECO:0008006" key="9">
    <source>
        <dbReference type="Google" id="ProtNLM"/>
    </source>
</evidence>
<feature type="transmembrane region" description="Helical" evidence="6">
    <location>
        <begin position="228"/>
        <end position="251"/>
    </location>
</feature>
<proteinExistence type="predicted"/>
<evidence type="ECO:0000256" key="5">
    <source>
        <dbReference type="SAM" id="MobiDB-lite"/>
    </source>
</evidence>
<dbReference type="Proteomes" id="UP000245119">
    <property type="component" value="Linkage Group LG8"/>
</dbReference>
<feature type="transmembrane region" description="Helical" evidence="6">
    <location>
        <begin position="84"/>
        <end position="101"/>
    </location>
</feature>
<evidence type="ECO:0000313" key="8">
    <source>
        <dbReference type="Proteomes" id="UP000245119"/>
    </source>
</evidence>
<evidence type="ECO:0000256" key="2">
    <source>
        <dbReference type="ARBA" id="ARBA00022692"/>
    </source>
</evidence>
<keyword evidence="3 6" id="KW-1133">Transmembrane helix</keyword>
<comment type="subcellular location">
    <subcellularLocation>
        <location evidence="1">Membrane</location>
        <topology evidence="1">Multi-pass membrane protein</topology>
    </subcellularLocation>
</comment>